<accession>A0A1M5A849</accession>
<organism evidence="1 2">
    <name type="scientific">Chryseobacterium arachidis</name>
    <dbReference type="NCBI Taxonomy" id="1416778"/>
    <lineage>
        <taxon>Bacteria</taxon>
        <taxon>Pseudomonadati</taxon>
        <taxon>Bacteroidota</taxon>
        <taxon>Flavobacteriia</taxon>
        <taxon>Flavobacteriales</taxon>
        <taxon>Weeksellaceae</taxon>
        <taxon>Chryseobacterium group</taxon>
        <taxon>Chryseobacterium</taxon>
    </lineage>
</organism>
<keyword evidence="2" id="KW-1185">Reference proteome</keyword>
<evidence type="ECO:0000313" key="2">
    <source>
        <dbReference type="Proteomes" id="UP000184518"/>
    </source>
</evidence>
<name>A0A1M5A849_9FLAO</name>
<gene>
    <name evidence="1" type="ORF">SAMN05443633_103401</name>
</gene>
<evidence type="ECO:0000313" key="1">
    <source>
        <dbReference type="EMBL" id="SHF26315.1"/>
    </source>
</evidence>
<dbReference type="OrthoDB" id="918051at2"/>
<dbReference type="RefSeq" id="WP_072955541.1">
    <property type="nucleotide sequence ID" value="NZ_FQUT01000003.1"/>
</dbReference>
<dbReference type="EMBL" id="FQUT01000003">
    <property type="protein sequence ID" value="SHF26315.1"/>
    <property type="molecule type" value="Genomic_DNA"/>
</dbReference>
<dbReference type="AlphaFoldDB" id="A0A1M5A849"/>
<dbReference type="Proteomes" id="UP000184518">
    <property type="component" value="Unassembled WGS sequence"/>
</dbReference>
<sequence>MEQKSAKLNQPLYQLGDLVTYITNPFLNSISELIVKAKSEYTPPILVVFEISNAKNFNEQTGKKDVQYNCIFFNTKTCLFERKWFKEIELRLIEENRHNDSEADTKGLTDVQKYINKKYILTSVDFELKKLKSNYEKTENIKTKITANLDFVPPILTVLEVLPNENKKVFDTVTGTKLRSQILLKCKWYNSAKQVFSEEILPLNVLKSVEEYDISNSEFSFDKENLYLFPESTIKDKVYEVQDVVELLYISFNTYYYEFVYRNVFTQKINNLILTKDNISAIKEVQNEDVFSGELIGINQQRVFKQLMPSTFKKNNFYKIVYKDKMNKITDRIIYVIDVIAFNKSFTKVTLTTAQKSKSETLSDLHCYIEAYCLLRNGEKRHFVLNHENILSVKKFLM</sequence>
<protein>
    <submittedName>
        <fullName evidence="1">Uncharacterized protein</fullName>
    </submittedName>
</protein>
<reference evidence="2" key="1">
    <citation type="submission" date="2016-11" db="EMBL/GenBank/DDBJ databases">
        <authorList>
            <person name="Varghese N."/>
            <person name="Submissions S."/>
        </authorList>
    </citation>
    <scope>NUCLEOTIDE SEQUENCE [LARGE SCALE GENOMIC DNA]</scope>
    <source>
        <strain evidence="2">DSM 27619</strain>
    </source>
</reference>
<proteinExistence type="predicted"/>